<evidence type="ECO:0000256" key="3">
    <source>
        <dbReference type="SAM" id="MobiDB-lite"/>
    </source>
</evidence>
<organism evidence="5 6">
    <name type="scientific">Haloarcula nitratireducens</name>
    <dbReference type="NCBI Taxonomy" id="2487749"/>
    <lineage>
        <taxon>Archaea</taxon>
        <taxon>Methanobacteriati</taxon>
        <taxon>Methanobacteriota</taxon>
        <taxon>Stenosarchaea group</taxon>
        <taxon>Halobacteria</taxon>
        <taxon>Halobacteriales</taxon>
        <taxon>Haloarculaceae</taxon>
        <taxon>Haloarcula</taxon>
    </lineage>
</organism>
<dbReference type="AlphaFoldDB" id="A0AAW4PIM1"/>
<evidence type="ECO:0000256" key="2">
    <source>
        <dbReference type="ARBA" id="ARBA00022801"/>
    </source>
</evidence>
<comment type="caution">
    <text evidence="5">The sequence shown here is derived from an EMBL/GenBank/DDBJ whole genome shotgun (WGS) entry which is preliminary data.</text>
</comment>
<dbReference type="InterPro" id="IPR015797">
    <property type="entry name" value="NUDIX_hydrolase-like_dom_sf"/>
</dbReference>
<gene>
    <name evidence="5" type="ORF">EGH23_19880</name>
</gene>
<keyword evidence="6" id="KW-1185">Reference proteome</keyword>
<evidence type="ECO:0000313" key="6">
    <source>
        <dbReference type="Proteomes" id="UP001430455"/>
    </source>
</evidence>
<dbReference type="SUPFAM" id="SSF55811">
    <property type="entry name" value="Nudix"/>
    <property type="match status" value="1"/>
</dbReference>
<dbReference type="Gene3D" id="3.90.79.10">
    <property type="entry name" value="Nucleoside Triphosphate Pyrophosphohydrolase"/>
    <property type="match status" value="1"/>
</dbReference>
<dbReference type="PANTHER" id="PTHR43046">
    <property type="entry name" value="GDP-MANNOSE MANNOSYL HYDROLASE"/>
    <property type="match status" value="1"/>
</dbReference>
<reference evidence="5 6" key="1">
    <citation type="submission" date="2021-06" db="EMBL/GenBank/DDBJ databases">
        <title>Halomicroarcula sp. a new haloarchaeum isolated from saline soil.</title>
        <authorList>
            <person name="Duran-Viseras A."/>
            <person name="Sanchez-Porro C."/>
            <person name="Ventosa A."/>
        </authorList>
    </citation>
    <scope>NUCLEOTIDE SEQUENCE [LARGE SCALE GENOMIC DNA]</scope>
    <source>
        <strain evidence="5 6">F27</strain>
    </source>
</reference>
<keyword evidence="2" id="KW-0378">Hydrolase</keyword>
<dbReference type="EMBL" id="RKLT01000015">
    <property type="protein sequence ID" value="MBX0297140.1"/>
    <property type="molecule type" value="Genomic_DNA"/>
</dbReference>
<feature type="compositionally biased region" description="Basic and acidic residues" evidence="3">
    <location>
        <begin position="112"/>
        <end position="129"/>
    </location>
</feature>
<dbReference type="CDD" id="cd04699">
    <property type="entry name" value="NUDIX_MutT_Nudt1"/>
    <property type="match status" value="1"/>
</dbReference>
<comment type="cofactor">
    <cofactor evidence="1">
        <name>Mg(2+)</name>
        <dbReference type="ChEBI" id="CHEBI:18420"/>
    </cofactor>
</comment>
<evidence type="ECO:0000256" key="1">
    <source>
        <dbReference type="ARBA" id="ARBA00001946"/>
    </source>
</evidence>
<sequence>MDEQFLEATVSVRGVVCTPDEQVLTVRRASDGGWELPGGRMHRTEDVTDCLRREIDEETAVSVTVHRPVHVVSWQNDTDDGRLAVYYHCTAASAEVTLSEEHTDSAWVSETAARERLSDPQETALERALDANAKPTVGDD</sequence>
<dbReference type="RefSeq" id="WP_220581731.1">
    <property type="nucleotide sequence ID" value="NZ_RKLT01000015.1"/>
</dbReference>
<evidence type="ECO:0000259" key="4">
    <source>
        <dbReference type="PROSITE" id="PS51462"/>
    </source>
</evidence>
<feature type="region of interest" description="Disordered" evidence="3">
    <location>
        <begin position="98"/>
        <end position="140"/>
    </location>
</feature>
<evidence type="ECO:0000313" key="5">
    <source>
        <dbReference type="EMBL" id="MBX0297140.1"/>
    </source>
</evidence>
<dbReference type="InterPro" id="IPR000086">
    <property type="entry name" value="NUDIX_hydrolase_dom"/>
</dbReference>
<dbReference type="PANTHER" id="PTHR43046:SF14">
    <property type="entry name" value="MUTT_NUDIX FAMILY PROTEIN"/>
    <property type="match status" value="1"/>
</dbReference>
<dbReference type="GO" id="GO:0016787">
    <property type="term" value="F:hydrolase activity"/>
    <property type="evidence" value="ECO:0007669"/>
    <property type="project" value="UniProtKB-KW"/>
</dbReference>
<protein>
    <submittedName>
        <fullName evidence="5">NUDIX domain-containing protein</fullName>
    </submittedName>
</protein>
<proteinExistence type="predicted"/>
<name>A0AAW4PIM1_9EURY</name>
<dbReference type="Proteomes" id="UP001430455">
    <property type="component" value="Unassembled WGS sequence"/>
</dbReference>
<accession>A0AAW4PIM1</accession>
<dbReference type="Pfam" id="PF00293">
    <property type="entry name" value="NUDIX"/>
    <property type="match status" value="1"/>
</dbReference>
<feature type="domain" description="Nudix hydrolase" evidence="4">
    <location>
        <begin position="7"/>
        <end position="130"/>
    </location>
</feature>
<dbReference type="PROSITE" id="PS51462">
    <property type="entry name" value="NUDIX"/>
    <property type="match status" value="1"/>
</dbReference>